<sequence>MAPPLNLSNKSIVLQLSSHASKPHCRTNDIREWCGHGRHQSFHATVYMIKGCSDNTPSNYCLCCAGFSLHRHHATSPSKMMSRDSRFEQLPHAPFRYVSFCFDFVCRYLSNAKEVELPRRALVAMVVT</sequence>
<comment type="caution">
    <text evidence="1">The sequence shown here is derived from an EMBL/GenBank/DDBJ whole genome shotgun (WGS) entry which is preliminary data.</text>
</comment>
<reference evidence="1 2" key="1">
    <citation type="journal article" date="2024" name="G3 (Bethesda)">
        <title>Genome assembly of Hibiscus sabdariffa L. provides insights into metabolisms of medicinal natural products.</title>
        <authorList>
            <person name="Kim T."/>
        </authorList>
    </citation>
    <scope>NUCLEOTIDE SEQUENCE [LARGE SCALE GENOMIC DNA]</scope>
    <source>
        <strain evidence="1">TK-2024</strain>
        <tissue evidence="1">Old leaves</tissue>
    </source>
</reference>
<evidence type="ECO:0000313" key="2">
    <source>
        <dbReference type="Proteomes" id="UP001472677"/>
    </source>
</evidence>
<accession>A0ABR2DSM9</accession>
<name>A0ABR2DSM9_9ROSI</name>
<organism evidence="1 2">
    <name type="scientific">Hibiscus sabdariffa</name>
    <name type="common">roselle</name>
    <dbReference type="NCBI Taxonomy" id="183260"/>
    <lineage>
        <taxon>Eukaryota</taxon>
        <taxon>Viridiplantae</taxon>
        <taxon>Streptophyta</taxon>
        <taxon>Embryophyta</taxon>
        <taxon>Tracheophyta</taxon>
        <taxon>Spermatophyta</taxon>
        <taxon>Magnoliopsida</taxon>
        <taxon>eudicotyledons</taxon>
        <taxon>Gunneridae</taxon>
        <taxon>Pentapetalae</taxon>
        <taxon>rosids</taxon>
        <taxon>malvids</taxon>
        <taxon>Malvales</taxon>
        <taxon>Malvaceae</taxon>
        <taxon>Malvoideae</taxon>
        <taxon>Hibiscus</taxon>
    </lineage>
</organism>
<protein>
    <submittedName>
        <fullName evidence="1">Uncharacterized protein</fullName>
    </submittedName>
</protein>
<dbReference type="Proteomes" id="UP001472677">
    <property type="component" value="Unassembled WGS sequence"/>
</dbReference>
<proteinExistence type="predicted"/>
<evidence type="ECO:0000313" key="1">
    <source>
        <dbReference type="EMBL" id="KAK8545343.1"/>
    </source>
</evidence>
<gene>
    <name evidence="1" type="ORF">V6N12_026179</name>
</gene>
<keyword evidence="2" id="KW-1185">Reference proteome</keyword>
<dbReference type="EMBL" id="JBBPBM010000023">
    <property type="protein sequence ID" value="KAK8545343.1"/>
    <property type="molecule type" value="Genomic_DNA"/>
</dbReference>